<dbReference type="SUPFAM" id="SSF75304">
    <property type="entry name" value="Amidase signature (AS) enzymes"/>
    <property type="match status" value="1"/>
</dbReference>
<feature type="domain" description="Amidase" evidence="2">
    <location>
        <begin position="109"/>
        <end position="378"/>
    </location>
</feature>
<accession>A0A363UP87</accession>
<dbReference type="EMBL" id="QEQK01000003">
    <property type="protein sequence ID" value="PWN57207.1"/>
    <property type="molecule type" value="Genomic_DNA"/>
</dbReference>
<gene>
    <name evidence="3" type="ORF">DEH80_04600</name>
</gene>
<evidence type="ECO:0000313" key="3">
    <source>
        <dbReference type="EMBL" id="PWN57207.1"/>
    </source>
</evidence>
<protein>
    <recommendedName>
        <fullName evidence="2">Amidase domain-containing protein</fullName>
    </recommendedName>
</protein>
<feature type="signal peptide" evidence="1">
    <location>
        <begin position="1"/>
        <end position="20"/>
    </location>
</feature>
<keyword evidence="4" id="KW-1185">Reference proteome</keyword>
<dbReference type="OrthoDB" id="9811471at2"/>
<dbReference type="Proteomes" id="UP000251800">
    <property type="component" value="Unassembled WGS sequence"/>
</dbReference>
<dbReference type="InterPro" id="IPR036928">
    <property type="entry name" value="AS_sf"/>
</dbReference>
<reference evidence="3 4" key="1">
    <citation type="submission" date="2018-05" db="EMBL/GenBank/DDBJ databases">
        <title>Abyssibacter profundi OUC007T gen. nov., sp. nov, a marine bacterium isolated from seawater of the Mariana Trench.</title>
        <authorList>
            <person name="Zhou S."/>
        </authorList>
    </citation>
    <scope>NUCLEOTIDE SEQUENCE [LARGE SCALE GENOMIC DNA]</scope>
    <source>
        <strain evidence="3 4">OUC007</strain>
    </source>
</reference>
<comment type="caution">
    <text evidence="3">The sequence shown here is derived from an EMBL/GenBank/DDBJ whole genome shotgun (WGS) entry which is preliminary data.</text>
</comment>
<name>A0A363UP87_9GAMM</name>
<sequence length="617" mass="64380">MPMNSLIRLTLLSICLGLFACGQSPATSEPVGGGHPTTPPPEPPAVPVQFELIEATTADIHAAFAGEQVTADGDPLTCVELAQMYIDRIFAYNDNPQPSGGLPIRGALFIHPTALDQAAELDALYARDGGVGDRYLHCMPVLLKDNYDTFDAPSTSGSYAMLGHQAGIDAESVRGLRAAGALILGKANQDEFAYFTTGFSARAIQVSNPYNTAESPAGSSSGTGASLAANFALGGTGSDTCQSIRHPSSVNGLVGIRPSMGVVSQHGIFPLSHARDTGGPMTRTVTDSALMLTAMASVDPRDFRTLEFPAGERPASYTEYLDRDAHGVAGRNIGVLRQLGSSTTPAGTGQQAALIAAAVAQMEAMGAHIYDIYLPEFTSRGAGNQNYDVGDYFSIFEMEGGSSPRACLSSLNSGRSNGRESCTGIEGILETGRTGPRSAALVALGAQGDPDQPGAPEQLDAMAAERAYVEGIMDALVDENGDPVLDADGNQVRLDAFVLSPGPSGGRTCDLGSTTHMGSIVVPVGFDTDAGTPRGMEIFVRRFDEGTGIGIAYDYEQATLHRAPPDIVPATGTEIETIAQFNARQQQALMTAASAAPEDLPIETYIQALEELLGISP</sequence>
<dbReference type="InterPro" id="IPR023631">
    <property type="entry name" value="Amidase_dom"/>
</dbReference>
<proteinExistence type="predicted"/>
<keyword evidence="1" id="KW-0732">Signal</keyword>
<evidence type="ECO:0000313" key="4">
    <source>
        <dbReference type="Proteomes" id="UP000251800"/>
    </source>
</evidence>
<feature type="chain" id="PRO_5016843126" description="Amidase domain-containing protein" evidence="1">
    <location>
        <begin position="21"/>
        <end position="617"/>
    </location>
</feature>
<dbReference type="PANTHER" id="PTHR42678">
    <property type="entry name" value="AMIDASE"/>
    <property type="match status" value="1"/>
</dbReference>
<organism evidence="3 4">
    <name type="scientific">Abyssibacter profundi</name>
    <dbReference type="NCBI Taxonomy" id="2182787"/>
    <lineage>
        <taxon>Bacteria</taxon>
        <taxon>Pseudomonadati</taxon>
        <taxon>Pseudomonadota</taxon>
        <taxon>Gammaproteobacteria</taxon>
        <taxon>Chromatiales</taxon>
        <taxon>Oceanococcaceae</taxon>
        <taxon>Abyssibacter</taxon>
    </lineage>
</organism>
<evidence type="ECO:0000259" key="2">
    <source>
        <dbReference type="Pfam" id="PF01425"/>
    </source>
</evidence>
<dbReference type="Gene3D" id="3.90.1300.10">
    <property type="entry name" value="Amidase signature (AS) domain"/>
    <property type="match status" value="1"/>
</dbReference>
<dbReference type="AlphaFoldDB" id="A0A363UP87"/>
<evidence type="ECO:0000256" key="1">
    <source>
        <dbReference type="SAM" id="SignalP"/>
    </source>
</evidence>
<dbReference type="Pfam" id="PF01425">
    <property type="entry name" value="Amidase"/>
    <property type="match status" value="1"/>
</dbReference>
<dbReference type="PANTHER" id="PTHR42678:SF34">
    <property type="entry name" value="OS04G0183300 PROTEIN"/>
    <property type="match status" value="1"/>
</dbReference>